<evidence type="ECO:0000256" key="8">
    <source>
        <dbReference type="ARBA" id="ARBA00022801"/>
    </source>
</evidence>
<reference evidence="18 19" key="1">
    <citation type="submission" date="2020-06" db="EMBL/GenBank/DDBJ databases">
        <title>Methanofollis fontis sp. nov., a methanogen isolated from marine sediments near a cold seep at Four-Way Closure Ridge offshore southwestern Taiwan.</title>
        <authorList>
            <person name="Chen S.-C."/>
            <person name="Teng N.-H."/>
            <person name="Lin Y.-S."/>
            <person name="Lai M.-C."/>
            <person name="Chen H.-H."/>
            <person name="Wang C.-C."/>
        </authorList>
    </citation>
    <scope>NUCLEOTIDE SEQUENCE [LARGE SCALE GENOMIC DNA]</scope>
    <source>
        <strain evidence="18 19">DSM 2702</strain>
    </source>
</reference>
<dbReference type="InterPro" id="IPR012340">
    <property type="entry name" value="NA-bd_OB-fold"/>
</dbReference>
<keyword evidence="6 15" id="KW-0235">DNA replication</keyword>
<dbReference type="InterPro" id="IPR011149">
    <property type="entry name" value="Pol2_small_arc"/>
</dbReference>
<dbReference type="GO" id="GO:0042575">
    <property type="term" value="C:DNA polymerase complex"/>
    <property type="evidence" value="ECO:0007669"/>
    <property type="project" value="TreeGrafter"/>
</dbReference>
<dbReference type="AlphaFoldDB" id="A0A7K4HPI3"/>
<evidence type="ECO:0000256" key="9">
    <source>
        <dbReference type="ARBA" id="ARBA00022839"/>
    </source>
</evidence>
<evidence type="ECO:0000256" key="14">
    <source>
        <dbReference type="ARBA" id="ARBA00049244"/>
    </source>
</evidence>
<dbReference type="OrthoDB" id="372039at2157"/>
<evidence type="ECO:0000256" key="12">
    <source>
        <dbReference type="ARBA" id="ARBA00023268"/>
    </source>
</evidence>
<dbReference type="InterPro" id="IPR024826">
    <property type="entry name" value="DNA_pol_delta/II_ssu"/>
</dbReference>
<gene>
    <name evidence="15" type="primary">polB</name>
    <name evidence="18" type="ORF">HWN36_06565</name>
</gene>
<evidence type="ECO:0000313" key="18">
    <source>
        <dbReference type="EMBL" id="NVO66977.1"/>
    </source>
</evidence>
<comment type="function">
    <text evidence="13 15">Possesses two activities: a DNA synthesis (polymerase) and an exonucleolytic activity that degrades single-stranded DNA in the 3' to 5' direction. Has a template-primer preference which is characteristic of a replicative DNA polymerase.</text>
</comment>
<comment type="similarity">
    <text evidence="2 15">Belongs to the DNA polymerase delta/II small subunit family.</text>
</comment>
<evidence type="ECO:0000256" key="1">
    <source>
        <dbReference type="ARBA" id="ARBA00000563"/>
    </source>
</evidence>
<dbReference type="SUPFAM" id="SSF50249">
    <property type="entry name" value="Nucleic acid-binding proteins"/>
    <property type="match status" value="1"/>
</dbReference>
<keyword evidence="19" id="KW-1185">Reference proteome</keyword>
<proteinExistence type="inferred from homology"/>
<dbReference type="NCBIfam" id="NF003118">
    <property type="entry name" value="PRK04036.1-3"/>
    <property type="match status" value="1"/>
</dbReference>
<evidence type="ECO:0000256" key="7">
    <source>
        <dbReference type="ARBA" id="ARBA00022722"/>
    </source>
</evidence>
<dbReference type="PANTHER" id="PTHR10416">
    <property type="entry name" value="DNA POLYMERASE DELTA SUBUNIT 2"/>
    <property type="match status" value="1"/>
</dbReference>
<comment type="caution">
    <text evidence="18">The sequence shown here is derived from an EMBL/GenBank/DDBJ whole genome shotgun (WGS) entry which is preliminary data.</text>
</comment>
<evidence type="ECO:0000256" key="10">
    <source>
        <dbReference type="ARBA" id="ARBA00022932"/>
    </source>
</evidence>
<keyword evidence="9 15" id="KW-0269">Exonuclease</keyword>
<evidence type="ECO:0000256" key="2">
    <source>
        <dbReference type="ARBA" id="ARBA00006035"/>
    </source>
</evidence>
<dbReference type="RefSeq" id="WP_176788618.1">
    <property type="nucleotide sequence ID" value="NZ_JABXWR010000001.1"/>
</dbReference>
<dbReference type="GO" id="GO:0006271">
    <property type="term" value="P:DNA strand elongation involved in DNA replication"/>
    <property type="evidence" value="ECO:0007669"/>
    <property type="project" value="TreeGrafter"/>
</dbReference>
<dbReference type="Gene3D" id="2.40.50.140">
    <property type="entry name" value="Nucleic acid-binding proteins"/>
    <property type="match status" value="1"/>
</dbReference>
<comment type="subunit">
    <text evidence="3 15">Heterodimer of a large subunit and a small subunit.</text>
</comment>
<dbReference type="CDD" id="cd07386">
    <property type="entry name" value="MPP_DNA_pol_II_small_archeal_C"/>
    <property type="match status" value="1"/>
</dbReference>
<evidence type="ECO:0000259" key="16">
    <source>
        <dbReference type="Pfam" id="PF01336"/>
    </source>
</evidence>
<evidence type="ECO:0000259" key="17">
    <source>
        <dbReference type="Pfam" id="PF04042"/>
    </source>
</evidence>
<dbReference type="GO" id="GO:0008310">
    <property type="term" value="F:single-stranded DNA 3'-5' DNA exonuclease activity"/>
    <property type="evidence" value="ECO:0007669"/>
    <property type="project" value="UniProtKB-EC"/>
</dbReference>
<evidence type="ECO:0000256" key="3">
    <source>
        <dbReference type="ARBA" id="ARBA00011315"/>
    </source>
</evidence>
<dbReference type="InterPro" id="IPR007185">
    <property type="entry name" value="DNA_pol_a/d/e_bsu"/>
</dbReference>
<dbReference type="Pfam" id="PF04042">
    <property type="entry name" value="DNA_pol_E_B"/>
    <property type="match status" value="1"/>
</dbReference>
<keyword evidence="8 15" id="KW-0378">Hydrolase</keyword>
<comment type="catalytic activity">
    <reaction evidence="14 15">
        <text>DNA(n) + a 2'-deoxyribonucleoside 5'-triphosphate = DNA(n+1) + diphosphate</text>
        <dbReference type="Rhea" id="RHEA:22508"/>
        <dbReference type="Rhea" id="RHEA-COMP:17339"/>
        <dbReference type="Rhea" id="RHEA-COMP:17340"/>
        <dbReference type="ChEBI" id="CHEBI:33019"/>
        <dbReference type="ChEBI" id="CHEBI:61560"/>
        <dbReference type="ChEBI" id="CHEBI:173112"/>
        <dbReference type="EC" id="2.7.7.7"/>
    </reaction>
</comment>
<evidence type="ECO:0000256" key="5">
    <source>
        <dbReference type="ARBA" id="ARBA00022695"/>
    </source>
</evidence>
<organism evidence="18 19">
    <name type="scientific">Methanofollis tationis</name>
    <dbReference type="NCBI Taxonomy" id="81417"/>
    <lineage>
        <taxon>Archaea</taxon>
        <taxon>Methanobacteriati</taxon>
        <taxon>Methanobacteriota</taxon>
        <taxon>Stenosarchaea group</taxon>
        <taxon>Methanomicrobia</taxon>
        <taxon>Methanomicrobiales</taxon>
        <taxon>Methanomicrobiaceae</taxon>
        <taxon>Methanofollis</taxon>
    </lineage>
</organism>
<evidence type="ECO:0000256" key="13">
    <source>
        <dbReference type="ARBA" id="ARBA00024817"/>
    </source>
</evidence>
<evidence type="ECO:0000256" key="6">
    <source>
        <dbReference type="ARBA" id="ARBA00022705"/>
    </source>
</evidence>
<dbReference type="CDD" id="cd04490">
    <property type="entry name" value="PolII_SU_OBF"/>
    <property type="match status" value="1"/>
</dbReference>
<feature type="domain" description="OB" evidence="16">
    <location>
        <begin position="129"/>
        <end position="189"/>
    </location>
</feature>
<protein>
    <recommendedName>
        <fullName evidence="15">DNA polymerase II small subunit</fullName>
        <shortName evidence="15">Pol II</shortName>
        <ecNumber evidence="15">2.7.7.7</ecNumber>
    </recommendedName>
    <alternativeName>
        <fullName evidence="15">Exodeoxyribonuclease small subunit</fullName>
        <ecNumber evidence="15">3.1.11.1</ecNumber>
    </alternativeName>
</protein>
<dbReference type="EC" id="3.1.11.1" evidence="15"/>
<comment type="catalytic activity">
    <reaction evidence="1 15">
        <text>Exonucleolytic cleavage in the 3'- to 5'-direction to yield nucleoside 5'-phosphates.</text>
        <dbReference type="EC" id="3.1.11.1"/>
    </reaction>
</comment>
<keyword evidence="10 15" id="KW-0239">DNA-directed DNA polymerase</keyword>
<evidence type="ECO:0000313" key="19">
    <source>
        <dbReference type="Proteomes" id="UP000570823"/>
    </source>
</evidence>
<sequence length="470" mass="52171">MLCEDEIVSRFLATSLFVSPEVVAYIQEQDDPGLIDRIIAGTPEGTVVVSPECIPALKKVRDGTRFLADPVCEVLAGMENSAESIRDFEEYITYFRNRFTRLSTFMRGRIQPVPIEALARTGRYQEEEVSFIGMVSNVRSTANGNKMVEVEDPTGTMRVLFNKSRDGFAEAEKILPDEVIGVRGKLSQDGNIFFANTLVRPDIPLSNAPYRSERPGRAVLISDIHVGSDTFLEDEWHRFADWISGREDIGYLVIAGDLVDGIGIYPGQEKELVIKNIYQQYQALGEMLAALPERLTIVISPGNHDVVRGAEPQPAIPPAFRTGYPANCVWVENPALVSLQGVRVLIYHGRSFDDMIGTIPGASYNRPAEIMEEMLKRRHLAPIFGMRTPIAPGKKDPLIIDPVPEVLFTGHVHISGIKRYRGVLMINAGTWQSQTAFQKQMNTVPTPAQAVVLDLQSLETEIVDFLTPGS</sequence>
<dbReference type="EC" id="2.7.7.7" evidence="15"/>
<keyword evidence="4 15" id="KW-0808">Transferase</keyword>
<accession>A0A7K4HPI3</accession>
<keyword evidence="11 15" id="KW-0238">DNA-binding</keyword>
<dbReference type="Proteomes" id="UP000570823">
    <property type="component" value="Unassembled WGS sequence"/>
</dbReference>
<dbReference type="SUPFAM" id="SSF56300">
    <property type="entry name" value="Metallo-dependent phosphatases"/>
    <property type="match status" value="1"/>
</dbReference>
<dbReference type="GO" id="GO:0003677">
    <property type="term" value="F:DNA binding"/>
    <property type="evidence" value="ECO:0007669"/>
    <property type="project" value="UniProtKB-UniRule"/>
</dbReference>
<dbReference type="InterPro" id="IPR004365">
    <property type="entry name" value="NA-bd_OB_tRNA"/>
</dbReference>
<dbReference type="Pfam" id="PF01336">
    <property type="entry name" value="tRNA_anti-codon"/>
    <property type="match status" value="1"/>
</dbReference>
<dbReference type="PANTHER" id="PTHR10416:SF0">
    <property type="entry name" value="DNA POLYMERASE DELTA SUBUNIT 2"/>
    <property type="match status" value="1"/>
</dbReference>
<keyword evidence="5 15" id="KW-0548">Nucleotidyltransferase</keyword>
<evidence type="ECO:0000256" key="15">
    <source>
        <dbReference type="HAMAP-Rule" id="MF_00325"/>
    </source>
</evidence>
<dbReference type="GO" id="GO:0003887">
    <property type="term" value="F:DNA-directed DNA polymerase activity"/>
    <property type="evidence" value="ECO:0007669"/>
    <property type="project" value="UniProtKB-UniRule"/>
</dbReference>
<evidence type="ECO:0000256" key="11">
    <source>
        <dbReference type="ARBA" id="ARBA00023125"/>
    </source>
</evidence>
<keyword evidence="7 15" id="KW-0540">Nuclease</keyword>
<dbReference type="HAMAP" id="MF_00325">
    <property type="entry name" value="DNApol_II_A_arch"/>
    <property type="match status" value="1"/>
</dbReference>
<dbReference type="GO" id="GO:0006308">
    <property type="term" value="P:DNA catabolic process"/>
    <property type="evidence" value="ECO:0007669"/>
    <property type="project" value="UniProtKB-UniRule"/>
</dbReference>
<name>A0A7K4HPI3_9EURY</name>
<evidence type="ECO:0000256" key="4">
    <source>
        <dbReference type="ARBA" id="ARBA00022679"/>
    </source>
</evidence>
<keyword evidence="12 15" id="KW-0511">Multifunctional enzyme</keyword>
<feature type="domain" description="DNA polymerase alpha/delta/epsilon subunit B" evidence="17">
    <location>
        <begin position="219"/>
        <end position="411"/>
    </location>
</feature>
<dbReference type="EMBL" id="JABXWR010000001">
    <property type="protein sequence ID" value="NVO66977.1"/>
    <property type="molecule type" value="Genomic_DNA"/>
</dbReference>
<dbReference type="PIRSF" id="PIRSF000803">
    <property type="entry name" value="Arc_Pol2_small"/>
    <property type="match status" value="1"/>
</dbReference>
<dbReference type="Gene3D" id="3.60.21.50">
    <property type="match status" value="1"/>
</dbReference>
<dbReference type="InterPro" id="IPR029052">
    <property type="entry name" value="Metallo-depent_PP-like"/>
</dbReference>